<dbReference type="SUPFAM" id="SSF54427">
    <property type="entry name" value="NTF2-like"/>
    <property type="match status" value="1"/>
</dbReference>
<gene>
    <name evidence="2" type="ORF">DM02DRAFT_529550</name>
</gene>
<feature type="region of interest" description="Disordered" evidence="1">
    <location>
        <begin position="532"/>
        <end position="556"/>
    </location>
</feature>
<dbReference type="AlphaFoldDB" id="A0A2V1DLX1"/>
<accession>A0A2V1DLX1</accession>
<reference evidence="2 3" key="1">
    <citation type="journal article" date="2018" name="Sci. Rep.">
        <title>Comparative genomics provides insights into the lifestyle and reveals functional heterogeneity of dark septate endophytic fungi.</title>
        <authorList>
            <person name="Knapp D.G."/>
            <person name="Nemeth J.B."/>
            <person name="Barry K."/>
            <person name="Hainaut M."/>
            <person name="Henrissat B."/>
            <person name="Johnson J."/>
            <person name="Kuo A."/>
            <person name="Lim J.H.P."/>
            <person name="Lipzen A."/>
            <person name="Nolan M."/>
            <person name="Ohm R.A."/>
            <person name="Tamas L."/>
            <person name="Grigoriev I.V."/>
            <person name="Spatafora J.W."/>
            <person name="Nagy L.G."/>
            <person name="Kovacs G.M."/>
        </authorList>
    </citation>
    <scope>NUCLEOTIDE SEQUENCE [LARGE SCALE GENOMIC DNA]</scope>
    <source>
        <strain evidence="2 3">DSE2036</strain>
    </source>
</reference>
<evidence type="ECO:0008006" key="4">
    <source>
        <dbReference type="Google" id="ProtNLM"/>
    </source>
</evidence>
<feature type="compositionally biased region" description="Basic and acidic residues" evidence="1">
    <location>
        <begin position="302"/>
        <end position="314"/>
    </location>
</feature>
<feature type="compositionally biased region" description="Gly residues" evidence="1">
    <location>
        <begin position="539"/>
        <end position="556"/>
    </location>
</feature>
<feature type="region of interest" description="Disordered" evidence="1">
    <location>
        <begin position="396"/>
        <end position="444"/>
    </location>
</feature>
<protein>
    <recommendedName>
        <fullName evidence="4">NTF2-like protein</fullName>
    </recommendedName>
</protein>
<feature type="compositionally biased region" description="Basic and acidic residues" evidence="1">
    <location>
        <begin position="202"/>
        <end position="213"/>
    </location>
</feature>
<proteinExistence type="predicted"/>
<feature type="region of interest" description="Disordered" evidence="1">
    <location>
        <begin position="154"/>
        <end position="229"/>
    </location>
</feature>
<name>A0A2V1DLX1_9PLEO</name>
<evidence type="ECO:0000313" key="2">
    <source>
        <dbReference type="EMBL" id="PVH99176.1"/>
    </source>
</evidence>
<keyword evidence="3" id="KW-1185">Reference proteome</keyword>
<sequence length="556" mass="60331">MSLSTYKAFLASQSPSALADDASLHYITTLTSIQGAAAISKHFAVQEKLLKKKGEKILSAVDGGNALAVDIEVTLEFLNGGGAYLPGLDDNFVADRVVTFLIVHMVHFNGQGKIQQVRLFWDQGSLLKQIDVIGARARNWPIRDGKDQIRLVASSSATTSSDGFSQAGAARGADEVSVRSGRSRGSTTNAMNDPHASLQLFEPRDVNQERTESRPAGPRTQSMKPPPRDLGELFVDEASASAAAVDDTESPAKRGIPVKAGGGRNFKGNRLFDEAGNEEDAPTPMSSVKTNSKKYQHFEFGDGEDTPKVKEGHHSSRSHHQSTWDFEDFNTPAKTKTKILSQNVRHFGWSDDEVGDYYKPEPHEDEGSPVRRPVVHKARPDADPHFEFVDDAAGEGQPRLVSSKGRNANKGMGLYKDHVLGSSSGDEEGGPKGDNKRAHNDLTTHIKNESRKKDFAPHFEMTDNSPTHGKMNAKPAVPEIKKKAIQTNWKLYDDTPGNRGGINIAGNGMGGRKGTEFSLYEDDTEAIKKENTGIKSMGNGMGGRKGAGSGGFDWDF</sequence>
<dbReference type="InterPro" id="IPR032710">
    <property type="entry name" value="NTF2-like_dom_sf"/>
</dbReference>
<dbReference type="Gene3D" id="3.10.450.50">
    <property type="match status" value="1"/>
</dbReference>
<dbReference type="EMBL" id="KZ805397">
    <property type="protein sequence ID" value="PVH99176.1"/>
    <property type="molecule type" value="Genomic_DNA"/>
</dbReference>
<feature type="compositionally biased region" description="Basic and acidic residues" evidence="1">
    <location>
        <begin position="429"/>
        <end position="444"/>
    </location>
</feature>
<feature type="region of interest" description="Disordered" evidence="1">
    <location>
        <begin position="302"/>
        <end position="322"/>
    </location>
</feature>
<dbReference type="STRING" id="97972.A0A2V1DLX1"/>
<dbReference type="OrthoDB" id="1162399at2759"/>
<feature type="region of interest" description="Disordered" evidence="1">
    <location>
        <begin position="242"/>
        <end position="289"/>
    </location>
</feature>
<evidence type="ECO:0000313" key="3">
    <source>
        <dbReference type="Proteomes" id="UP000244855"/>
    </source>
</evidence>
<dbReference type="Proteomes" id="UP000244855">
    <property type="component" value="Unassembled WGS sequence"/>
</dbReference>
<evidence type="ECO:0000256" key="1">
    <source>
        <dbReference type="SAM" id="MobiDB-lite"/>
    </source>
</evidence>
<organism evidence="2 3">
    <name type="scientific">Periconia macrospinosa</name>
    <dbReference type="NCBI Taxonomy" id="97972"/>
    <lineage>
        <taxon>Eukaryota</taxon>
        <taxon>Fungi</taxon>
        <taxon>Dikarya</taxon>
        <taxon>Ascomycota</taxon>
        <taxon>Pezizomycotina</taxon>
        <taxon>Dothideomycetes</taxon>
        <taxon>Pleosporomycetidae</taxon>
        <taxon>Pleosporales</taxon>
        <taxon>Massarineae</taxon>
        <taxon>Periconiaceae</taxon>
        <taxon>Periconia</taxon>
    </lineage>
</organism>